<evidence type="ECO:0008006" key="3">
    <source>
        <dbReference type="Google" id="ProtNLM"/>
    </source>
</evidence>
<gene>
    <name evidence="1" type="ORF">ODY93_13615</name>
</gene>
<organism evidence="1 2">
    <name type="scientific">Shewanella xiamenensis</name>
    <dbReference type="NCBI Taxonomy" id="332186"/>
    <lineage>
        <taxon>Bacteria</taxon>
        <taxon>Pseudomonadati</taxon>
        <taxon>Pseudomonadota</taxon>
        <taxon>Gammaproteobacteria</taxon>
        <taxon>Alteromonadales</taxon>
        <taxon>Shewanellaceae</taxon>
        <taxon>Shewanella</taxon>
    </lineage>
</organism>
<evidence type="ECO:0000313" key="2">
    <source>
        <dbReference type="Proteomes" id="UP001159075"/>
    </source>
</evidence>
<evidence type="ECO:0000313" key="1">
    <source>
        <dbReference type="EMBL" id="MDI5832612.1"/>
    </source>
</evidence>
<keyword evidence="2" id="KW-1185">Reference proteome</keyword>
<sequence length="285" mass="32774">MVDEVLLEGKMLPTAPSWLIQVCAPDQYVKATDIDLEPFTIGGQSNTTRSFIYVVQQYGYEDEYSAIHALKIAECAETRVFIDGEGRTYHANYNIDDNPTYQHLINTFQIVIDKTQQKLRFGPRGHIIVANKDRQGLGIGSYCMSKLIEHALKKFPDYKIISGDLSFEDARDPINHARRDSFYKNLGFNVNTNNRGEGKFSALSVKQLKTHYNPQKVSDIDPIQLLKVALDCKAKKSEQEGMIERLQAEVDKNSNKYWDLYRKKSNYQATTIFLLTLIPAYFYWF</sequence>
<proteinExistence type="predicted"/>
<comment type="caution">
    <text evidence="1">The sequence shown here is derived from an EMBL/GenBank/DDBJ whole genome shotgun (WGS) entry which is preliminary data.</text>
</comment>
<dbReference type="EMBL" id="JAOTLW010000013">
    <property type="protein sequence ID" value="MDI5832612.1"/>
    <property type="molecule type" value="Genomic_DNA"/>
</dbReference>
<accession>A0ABT6UDT7</accession>
<name>A0ABT6UDT7_9GAMM</name>
<reference evidence="1 2" key="1">
    <citation type="submission" date="2022-09" db="EMBL/GenBank/DDBJ databases">
        <title>The outer-membrane cytochrome OmcA is essential for infection of Shewanella oneidensis by a zebrafish-associated bacteriophage.</title>
        <authorList>
            <person name="Grenfell A.W."/>
            <person name="Intile P."/>
            <person name="Mcfarlane J."/>
            <person name="Leung D."/>
            <person name="Abdalla K."/>
            <person name="Wold M."/>
            <person name="Kees E."/>
            <person name="Gralnick J."/>
        </authorList>
    </citation>
    <scope>NUCLEOTIDE SEQUENCE [LARGE SCALE GENOMIC DNA]</scope>
    <source>
        <strain evidence="1 2">NF-5</strain>
    </source>
</reference>
<dbReference type="RefSeq" id="WP_282679583.1">
    <property type="nucleotide sequence ID" value="NZ_CP106875.1"/>
</dbReference>
<dbReference type="Gene3D" id="3.40.630.30">
    <property type="match status" value="1"/>
</dbReference>
<dbReference type="Proteomes" id="UP001159075">
    <property type="component" value="Unassembled WGS sequence"/>
</dbReference>
<protein>
    <recommendedName>
        <fullName evidence="3">N-acetyltransferase domain-containing protein</fullName>
    </recommendedName>
</protein>